<dbReference type="VEuPathDB" id="FungiDB:H257_09522"/>
<reference evidence="1 2" key="1">
    <citation type="submission" date="2018-08" db="EMBL/GenBank/DDBJ databases">
        <title>Aphanomyces genome sequencing and annotation.</title>
        <authorList>
            <person name="Minardi D."/>
            <person name="Oidtmann B."/>
            <person name="Van Der Giezen M."/>
            <person name="Studholme D.J."/>
        </authorList>
    </citation>
    <scope>NUCLEOTIDE SEQUENCE [LARGE SCALE GENOMIC DNA]</scope>
    <source>
        <strain evidence="1 2">D2</strain>
    </source>
</reference>
<gene>
    <name evidence="1" type="ORF">DYB30_011169</name>
</gene>
<protein>
    <submittedName>
        <fullName evidence="1">Uncharacterized protein</fullName>
    </submittedName>
</protein>
<organism evidence="1 2">
    <name type="scientific">Aphanomyces astaci</name>
    <name type="common">Crayfish plague agent</name>
    <dbReference type="NCBI Taxonomy" id="112090"/>
    <lineage>
        <taxon>Eukaryota</taxon>
        <taxon>Sar</taxon>
        <taxon>Stramenopiles</taxon>
        <taxon>Oomycota</taxon>
        <taxon>Saprolegniomycetes</taxon>
        <taxon>Saprolegniales</taxon>
        <taxon>Verrucalvaceae</taxon>
        <taxon>Aphanomyces</taxon>
    </lineage>
</organism>
<sequence length="434" mass="48356">MSKCRQNPAMHHIRRVVAVRSFCSRTAPHATNTAAHDVMDRFEKHPRHSTALPLSDAAAPPTTHQLQSMFLSLVNDGLKDEAAQVVQYATDKAIDIDYDLLFHRSIKDSKLNLHAFAHVMIAHPTAFSTQLRLHALRGCLGAKNYSAAIELFNHVEHDHPSSRMAELNKPLLSLLRQLSRATPPRTGLRNAQYLLTDFIMFRNAAGTSVATLLDALRTCHPDVVAGAVKLVVYSLFAVPKAQWHHPLDRVLEILQYCIQHRVALPDTWCFTTAFLKSKQVPIECAGNGRILQFAVLYVAMAHAELVVPSMEPTWLAIQAAADTDDNLTRQCLRLLCVANMTRYMFHFGLNWACKRGMKKNQRVGPTTPSLTLCTGDVALASELCRSVVQRNHPTPTPTTLKLVAPLLPRLPSETHHDVVAYLKRHNVSLSDQAP</sequence>
<evidence type="ECO:0000313" key="1">
    <source>
        <dbReference type="EMBL" id="RHY48298.1"/>
    </source>
</evidence>
<proteinExistence type="predicted"/>
<evidence type="ECO:0000313" key="2">
    <source>
        <dbReference type="Proteomes" id="UP000266643"/>
    </source>
</evidence>
<dbReference type="AlphaFoldDB" id="A0A397CQS8"/>
<name>A0A397CQS8_APHAT</name>
<accession>A0A397CQS8</accession>
<dbReference type="Proteomes" id="UP000266643">
    <property type="component" value="Unassembled WGS sequence"/>
</dbReference>
<comment type="caution">
    <text evidence="1">The sequence shown here is derived from an EMBL/GenBank/DDBJ whole genome shotgun (WGS) entry which is preliminary data.</text>
</comment>
<dbReference type="EMBL" id="QUTD01007908">
    <property type="protein sequence ID" value="RHY48298.1"/>
    <property type="molecule type" value="Genomic_DNA"/>
</dbReference>